<proteinExistence type="predicted"/>
<reference evidence="2 3" key="1">
    <citation type="submission" date="2020-08" db="EMBL/GenBank/DDBJ databases">
        <authorList>
            <person name="Koutsovoulos G."/>
            <person name="Danchin GJ E."/>
        </authorList>
    </citation>
    <scope>NUCLEOTIDE SEQUENCE [LARGE SCALE GENOMIC DNA]</scope>
</reference>
<evidence type="ECO:0000313" key="3">
    <source>
        <dbReference type="Proteomes" id="UP000580250"/>
    </source>
</evidence>
<organism evidence="2 3">
    <name type="scientific">Meloidogyne enterolobii</name>
    <name type="common">Root-knot nematode worm</name>
    <name type="synonym">Meloidogyne mayaguensis</name>
    <dbReference type="NCBI Taxonomy" id="390850"/>
    <lineage>
        <taxon>Eukaryota</taxon>
        <taxon>Metazoa</taxon>
        <taxon>Ecdysozoa</taxon>
        <taxon>Nematoda</taxon>
        <taxon>Chromadorea</taxon>
        <taxon>Rhabditida</taxon>
        <taxon>Tylenchina</taxon>
        <taxon>Tylenchomorpha</taxon>
        <taxon>Tylenchoidea</taxon>
        <taxon>Meloidogynidae</taxon>
        <taxon>Meloidogyninae</taxon>
        <taxon>Meloidogyne</taxon>
    </lineage>
</organism>
<keyword evidence="1" id="KW-0732">Signal</keyword>
<dbReference type="AlphaFoldDB" id="A0A6V7XSP3"/>
<feature type="chain" id="PRO_5027750271" evidence="1">
    <location>
        <begin position="19"/>
        <end position="42"/>
    </location>
</feature>
<protein>
    <submittedName>
        <fullName evidence="2">Uncharacterized protein</fullName>
    </submittedName>
</protein>
<gene>
    <name evidence="2" type="ORF">MENT_LOCUS55932</name>
</gene>
<dbReference type="EMBL" id="CAJEWN010002170">
    <property type="protein sequence ID" value="CAD2202308.1"/>
    <property type="molecule type" value="Genomic_DNA"/>
</dbReference>
<evidence type="ECO:0000313" key="2">
    <source>
        <dbReference type="EMBL" id="CAD2202308.1"/>
    </source>
</evidence>
<dbReference type="Proteomes" id="UP000580250">
    <property type="component" value="Unassembled WGS sequence"/>
</dbReference>
<accession>A0A6V7XSP3</accession>
<evidence type="ECO:0000256" key="1">
    <source>
        <dbReference type="SAM" id="SignalP"/>
    </source>
</evidence>
<name>A0A6V7XSP3_MELEN</name>
<feature type="signal peptide" evidence="1">
    <location>
        <begin position="1"/>
        <end position="18"/>
    </location>
</feature>
<sequence>MNILLIAYSFYLISHVFAITNPTTTPEKFCGDVDHDNCKFSI</sequence>
<comment type="caution">
    <text evidence="2">The sequence shown here is derived from an EMBL/GenBank/DDBJ whole genome shotgun (WGS) entry which is preliminary data.</text>
</comment>